<gene>
    <name evidence="14" type="ORF">SE19_06310</name>
</gene>
<evidence type="ECO:0000256" key="12">
    <source>
        <dbReference type="ARBA" id="ARBA00023235"/>
    </source>
</evidence>
<dbReference type="InterPro" id="IPR010614">
    <property type="entry name" value="RAD3-like_helicase_DEAD"/>
</dbReference>
<dbReference type="Proteomes" id="UP000050515">
    <property type="component" value="Unassembled WGS sequence"/>
</dbReference>
<evidence type="ECO:0000256" key="11">
    <source>
        <dbReference type="ARBA" id="ARBA00023204"/>
    </source>
</evidence>
<protein>
    <submittedName>
        <fullName evidence="14">DNA repair helicase</fullName>
    </submittedName>
</protein>
<dbReference type="SUPFAM" id="SSF52540">
    <property type="entry name" value="P-loop containing nucleoside triphosphate hydrolases"/>
    <property type="match status" value="1"/>
</dbReference>
<dbReference type="PATRIC" id="fig|507754.4.peg.22"/>
<keyword evidence="10" id="KW-0238">DNA-binding</keyword>
<evidence type="ECO:0000256" key="7">
    <source>
        <dbReference type="ARBA" id="ARBA00022840"/>
    </source>
</evidence>
<reference evidence="14 15" key="1">
    <citation type="submission" date="2015-09" db="EMBL/GenBank/DDBJ databases">
        <title>Draft genome sequence of Acidiplasma aeolicum DSM 18409.</title>
        <authorList>
            <person name="Hemp J."/>
        </authorList>
    </citation>
    <scope>NUCLEOTIDE SEQUENCE [LARGE SCALE GENOMIC DNA]</scope>
    <source>
        <strain evidence="14 15">V</strain>
    </source>
</reference>
<dbReference type="PROSITE" id="PS51193">
    <property type="entry name" value="HELICASE_ATP_BIND_2"/>
    <property type="match status" value="1"/>
</dbReference>
<evidence type="ECO:0000256" key="2">
    <source>
        <dbReference type="ARBA" id="ARBA00022723"/>
    </source>
</evidence>
<evidence type="ECO:0000256" key="5">
    <source>
        <dbReference type="ARBA" id="ARBA00022801"/>
    </source>
</evidence>
<keyword evidence="1" id="KW-0004">4Fe-4S</keyword>
<keyword evidence="8" id="KW-0408">Iron</keyword>
<dbReference type="GO" id="GO:0003677">
    <property type="term" value="F:DNA binding"/>
    <property type="evidence" value="ECO:0007669"/>
    <property type="project" value="UniProtKB-KW"/>
</dbReference>
<comment type="caution">
    <text evidence="14">The sequence shown here is derived from an EMBL/GenBank/DDBJ whole genome shotgun (WGS) entry which is preliminary data.</text>
</comment>
<keyword evidence="5" id="KW-0378">Hydrolase</keyword>
<evidence type="ECO:0000259" key="13">
    <source>
        <dbReference type="PROSITE" id="PS51193"/>
    </source>
</evidence>
<keyword evidence="11" id="KW-0234">DNA repair</keyword>
<keyword evidence="2" id="KW-0479">Metal-binding</keyword>
<dbReference type="AlphaFoldDB" id="A0A0P9F3U5"/>
<feature type="domain" description="Helicase ATP-binding" evidence="13">
    <location>
        <begin position="1"/>
        <end position="267"/>
    </location>
</feature>
<dbReference type="PANTHER" id="PTHR11472">
    <property type="entry name" value="DNA REPAIR DEAD HELICASE RAD3/XP-D SUBFAMILY MEMBER"/>
    <property type="match status" value="1"/>
</dbReference>
<keyword evidence="9" id="KW-0411">Iron-sulfur</keyword>
<keyword evidence="4" id="KW-0227">DNA damage</keyword>
<sequence length="622" mass="72680">MEPFHPREWQGHLFGTVEKNLEDRNVIALEAPTGSGKTSFILYLSFMSGKKLIYVTRTHNEFTRLYEDNIKYFDLPVIYLYGKSTLCPLKERWYDSDEESQKNVCKGCILKDKIMDIDMHIKMPPDDYYNKIISLSIENIRNDINNNLIKRDSKGNLIQTGNGNITAYCPYYSVRSSMKNATVVAMTYNYLLNPSIRFNIFHGTEGEESMDINDYYIIFDEAHNIDSVIENFGRSISEKTVNGSINELVDTFPLEEYKCHERIGANLLLEKLEKDIEGTKSGDDLKLFRFSDDVKSRLGDINYIQIFSEKFQAINDNRPIKERRRNYLETVYNFLYDAQRLENGDIYSQKFYPERGDPYKRLRIMYYNTSEYLKFLKNKPVLFMSGTMPSADHISKIWNFENMLYIRVNDIFYNTGGVKKYSIVKGFSTLGRYRDNTEIWSDILKKYMEFIIKTYSNSINSVLVAVPSYKILYGDHDKRIPGIADYLPDELRPFSVFENKKLTYSLIIKKALSDKLIIFSVHGGRLLEGIQITKNNRSLISDVIIAGLPLMPLDDYRKNKIKYLEKTLSGENIYSILYYEYALIKIKQAAGRSTRSPDDMANIYLCDDRFDSKYWRDNLLNN</sequence>
<accession>A0A0P9F3U5</accession>
<dbReference type="GO" id="GO:0046872">
    <property type="term" value="F:metal ion binding"/>
    <property type="evidence" value="ECO:0007669"/>
    <property type="project" value="UniProtKB-KW"/>
</dbReference>
<keyword evidence="3" id="KW-0547">Nucleotide-binding</keyword>
<evidence type="ECO:0000256" key="1">
    <source>
        <dbReference type="ARBA" id="ARBA00022485"/>
    </source>
</evidence>
<dbReference type="InterPro" id="IPR006555">
    <property type="entry name" value="ATP-dep_Helicase_C"/>
</dbReference>
<evidence type="ECO:0000313" key="14">
    <source>
        <dbReference type="EMBL" id="KPV46262.1"/>
    </source>
</evidence>
<dbReference type="Pfam" id="PF06733">
    <property type="entry name" value="DEAD_2"/>
    <property type="match status" value="1"/>
</dbReference>
<evidence type="ECO:0000256" key="9">
    <source>
        <dbReference type="ARBA" id="ARBA00023014"/>
    </source>
</evidence>
<proteinExistence type="predicted"/>
<dbReference type="PANTHER" id="PTHR11472:SF34">
    <property type="entry name" value="REGULATOR OF TELOMERE ELONGATION HELICASE 1"/>
    <property type="match status" value="1"/>
</dbReference>
<dbReference type="GO" id="GO:0005524">
    <property type="term" value="F:ATP binding"/>
    <property type="evidence" value="ECO:0007669"/>
    <property type="project" value="UniProtKB-KW"/>
</dbReference>
<dbReference type="Gene3D" id="1.10.275.30">
    <property type="match status" value="1"/>
</dbReference>
<dbReference type="GO" id="GO:0006281">
    <property type="term" value="P:DNA repair"/>
    <property type="evidence" value="ECO:0007669"/>
    <property type="project" value="UniProtKB-KW"/>
</dbReference>
<evidence type="ECO:0000256" key="8">
    <source>
        <dbReference type="ARBA" id="ARBA00023004"/>
    </source>
</evidence>
<dbReference type="GO" id="GO:0016818">
    <property type="term" value="F:hydrolase activity, acting on acid anhydrides, in phosphorus-containing anhydrides"/>
    <property type="evidence" value="ECO:0007669"/>
    <property type="project" value="InterPro"/>
</dbReference>
<dbReference type="InterPro" id="IPR014013">
    <property type="entry name" value="Helic_SF1/SF2_ATP-bd_DinG/Rad3"/>
</dbReference>
<dbReference type="Gene3D" id="3.40.50.300">
    <property type="entry name" value="P-loop containing nucleotide triphosphate hydrolases"/>
    <property type="match status" value="2"/>
</dbReference>
<keyword evidence="7" id="KW-0067">ATP-binding</keyword>
<organism evidence="14 15">
    <name type="scientific">Acidiplasma aeolicum</name>
    <dbReference type="NCBI Taxonomy" id="507754"/>
    <lineage>
        <taxon>Archaea</taxon>
        <taxon>Methanobacteriati</taxon>
        <taxon>Thermoplasmatota</taxon>
        <taxon>Thermoplasmata</taxon>
        <taxon>Thermoplasmatales</taxon>
        <taxon>Ferroplasmaceae</taxon>
        <taxon>Acidiplasma</taxon>
    </lineage>
</organism>
<dbReference type="InterPro" id="IPR006554">
    <property type="entry name" value="Helicase-like_DEXD_c2"/>
</dbReference>
<evidence type="ECO:0000256" key="4">
    <source>
        <dbReference type="ARBA" id="ARBA00022763"/>
    </source>
</evidence>
<evidence type="ECO:0000256" key="10">
    <source>
        <dbReference type="ARBA" id="ARBA00023125"/>
    </source>
</evidence>
<keyword evidence="12" id="KW-0413">Isomerase</keyword>
<dbReference type="Pfam" id="PF13307">
    <property type="entry name" value="Helicase_C_2"/>
    <property type="match status" value="1"/>
</dbReference>
<dbReference type="InterPro" id="IPR027417">
    <property type="entry name" value="P-loop_NTPase"/>
</dbReference>
<dbReference type="GO" id="GO:0051539">
    <property type="term" value="F:4 iron, 4 sulfur cluster binding"/>
    <property type="evidence" value="ECO:0007669"/>
    <property type="project" value="UniProtKB-KW"/>
</dbReference>
<evidence type="ECO:0000313" key="15">
    <source>
        <dbReference type="Proteomes" id="UP000050515"/>
    </source>
</evidence>
<evidence type="ECO:0000256" key="6">
    <source>
        <dbReference type="ARBA" id="ARBA00022806"/>
    </source>
</evidence>
<dbReference type="SMART" id="SM00488">
    <property type="entry name" value="DEXDc2"/>
    <property type="match status" value="1"/>
</dbReference>
<name>A0A0P9F3U5_9ARCH</name>
<dbReference type="SMART" id="SM00491">
    <property type="entry name" value="HELICc2"/>
    <property type="match status" value="1"/>
</dbReference>
<keyword evidence="6 14" id="KW-0347">Helicase</keyword>
<dbReference type="EMBL" id="LJCQ01000275">
    <property type="protein sequence ID" value="KPV46262.1"/>
    <property type="molecule type" value="Genomic_DNA"/>
</dbReference>
<dbReference type="InterPro" id="IPR045028">
    <property type="entry name" value="DinG/Rad3-like"/>
</dbReference>
<evidence type="ECO:0000256" key="3">
    <source>
        <dbReference type="ARBA" id="ARBA00022741"/>
    </source>
</evidence>
<dbReference type="GO" id="GO:0003678">
    <property type="term" value="F:DNA helicase activity"/>
    <property type="evidence" value="ECO:0007669"/>
    <property type="project" value="InterPro"/>
</dbReference>
<dbReference type="RefSeq" id="WP_054964309.1">
    <property type="nucleotide sequence ID" value="NZ_LJCQ01000275.1"/>
</dbReference>